<dbReference type="EMBL" id="BGJZ01000234">
    <property type="protein sequence ID" value="GBH11270.1"/>
    <property type="molecule type" value="Genomic_DNA"/>
</dbReference>
<evidence type="ECO:0000313" key="4">
    <source>
        <dbReference type="Proteomes" id="UP000248291"/>
    </source>
</evidence>
<proteinExistence type="predicted"/>
<sequence>MKLGVRFGHGCQDPVDSENRFESAAPPCSRTGRRAAGRRYYLIAGRLGAR</sequence>
<organism evidence="1 3">
    <name type="scientific">Pseudomonas syringae pv. actinidiae</name>
    <dbReference type="NCBI Taxonomy" id="103796"/>
    <lineage>
        <taxon>Bacteria</taxon>
        <taxon>Pseudomonadati</taxon>
        <taxon>Pseudomonadota</taxon>
        <taxon>Gammaproteobacteria</taxon>
        <taxon>Pseudomonadales</taxon>
        <taxon>Pseudomonadaceae</taxon>
        <taxon>Pseudomonas</taxon>
        <taxon>Pseudomonas syringae</taxon>
    </lineage>
</organism>
<name>A0A2V0QRN0_PSESF</name>
<evidence type="ECO:0000313" key="1">
    <source>
        <dbReference type="EMBL" id="GBH11270.1"/>
    </source>
</evidence>
<reference evidence="2 4" key="2">
    <citation type="submission" date="2018-04" db="EMBL/GenBank/DDBJ databases">
        <title>Draft genome sequence of Pseudomonas syringae pv. actinidiae biovar 3 strains isolated from kiwifruit in Kagawa prefecture.</title>
        <authorList>
            <person name="Tabuchi M."/>
            <person name="Saito M."/>
            <person name="Fujiwara S."/>
            <person name="Sasa N."/>
            <person name="Akimitsu K."/>
            <person name="Gomi K."/>
            <person name="Konishi-Sugita S."/>
            <person name="Hamano K."/>
            <person name="Kataoka I."/>
        </authorList>
    </citation>
    <scope>NUCLEOTIDE SEQUENCE [LARGE SCALE GENOMIC DNA]</scope>
    <source>
        <strain evidence="2 4">MAFF212211</strain>
    </source>
</reference>
<protein>
    <submittedName>
        <fullName evidence="1">Uncharacterized protein</fullName>
    </submittedName>
</protein>
<reference evidence="1 3" key="1">
    <citation type="submission" date="2018-04" db="EMBL/GenBank/DDBJ databases">
        <title>Draft genome sequence of Pseudomonas syringae pv. actinidiae biovar 1 strains isolated from kiwifruit in Kagawa prefecture.</title>
        <authorList>
            <person name="Tabuchi M."/>
            <person name="Saito M."/>
            <person name="Fujiwara S."/>
            <person name="Sasa N."/>
            <person name="Akimitsu K."/>
            <person name="Gomi K."/>
            <person name="Konishi-Sugita S."/>
            <person name="Hamano K."/>
            <person name="Kataoka I."/>
        </authorList>
    </citation>
    <scope>NUCLEOTIDE SEQUENCE [LARGE SCALE GENOMIC DNA]</scope>
    <source>
        <strain evidence="1 3">MAFF212206</strain>
    </source>
</reference>
<gene>
    <name evidence="1" type="ORF">KPSA1_04708</name>
    <name evidence="2" type="ORF">KPSA3_02732</name>
</gene>
<evidence type="ECO:0000313" key="3">
    <source>
        <dbReference type="Proteomes" id="UP000247480"/>
    </source>
</evidence>
<accession>A0A2V0QRN0</accession>
<evidence type="ECO:0000313" key="2">
    <source>
        <dbReference type="EMBL" id="GBH16776.1"/>
    </source>
</evidence>
<comment type="caution">
    <text evidence="1">The sequence shown here is derived from an EMBL/GenBank/DDBJ whole genome shotgun (WGS) entry which is preliminary data.</text>
</comment>
<dbReference type="Proteomes" id="UP000247480">
    <property type="component" value="Unassembled WGS sequence"/>
</dbReference>
<dbReference type="AlphaFoldDB" id="A0A2V0QRN0"/>
<dbReference type="Proteomes" id="UP000248291">
    <property type="component" value="Unassembled WGS sequence"/>
</dbReference>
<dbReference type="EMBL" id="BGKA01000089">
    <property type="protein sequence ID" value="GBH16776.1"/>
    <property type="molecule type" value="Genomic_DNA"/>
</dbReference>